<dbReference type="RefSeq" id="WP_068210195.1">
    <property type="nucleotide sequence ID" value="NZ_CP013355.1"/>
</dbReference>
<proteinExistence type="predicted"/>
<accession>A0A0X8G862</accession>
<dbReference type="Pfam" id="PF20365">
    <property type="entry name" value="DUF6660"/>
    <property type="match status" value="1"/>
</dbReference>
<gene>
    <name evidence="1" type="ORF">Lupro_11060</name>
</gene>
<sequence>MKLIVIILSIYTVVLTAIPCDDVFINDKQQEMSISQSSDDVNHNTFDLCSPFCSCVCCASFFTEQPIYDEVLQTKIAVKELCTFSNTSFANNYFSKIYQPPRV</sequence>
<reference evidence="1 2" key="2">
    <citation type="journal article" date="2016" name="Int. J. Syst. Evol. Microbiol.">
        <title>Lutibacter profundi sp. nov., isolated from a deep-sea hydrothermal system on the Arctic Mid-Ocean Ridge and emended description of the genus Lutibacter.</title>
        <authorList>
            <person name="Le Moine Bauer S."/>
            <person name="Roalkvam I."/>
            <person name="Steen I.H."/>
            <person name="Dahle H."/>
        </authorList>
    </citation>
    <scope>NUCLEOTIDE SEQUENCE [LARGE SCALE GENOMIC DNA]</scope>
    <source>
        <strain evidence="1 2">LP1</strain>
    </source>
</reference>
<name>A0A0X8G862_9FLAO</name>
<evidence type="ECO:0000313" key="2">
    <source>
        <dbReference type="Proteomes" id="UP000059672"/>
    </source>
</evidence>
<dbReference type="OrthoDB" id="997115at2"/>
<evidence type="ECO:0000313" key="1">
    <source>
        <dbReference type="EMBL" id="AMC11774.1"/>
    </source>
</evidence>
<dbReference type="STRING" id="1622118.Lupro_11060"/>
<dbReference type="AlphaFoldDB" id="A0A0X8G862"/>
<protein>
    <submittedName>
        <fullName evidence="1">Uncharacterized protein</fullName>
    </submittedName>
</protein>
<dbReference type="EMBL" id="CP013355">
    <property type="protein sequence ID" value="AMC11774.1"/>
    <property type="molecule type" value="Genomic_DNA"/>
</dbReference>
<dbReference type="KEGG" id="lut:Lupro_11060"/>
<reference evidence="2" key="1">
    <citation type="submission" date="2015-12" db="EMBL/GenBank/DDBJ databases">
        <title>Complete genome sequence of Lutibacter profundus strain LP1.</title>
        <authorList>
            <person name="Wissuwa J."/>
            <person name="Le Moine Bauer S."/>
            <person name="Stokke R."/>
            <person name="Dahle H."/>
            <person name="Steen I.H."/>
        </authorList>
    </citation>
    <scope>NUCLEOTIDE SEQUENCE [LARGE SCALE GENOMIC DNA]</scope>
    <source>
        <strain evidence="2">LP1</strain>
    </source>
</reference>
<dbReference type="Proteomes" id="UP000059672">
    <property type="component" value="Chromosome"/>
</dbReference>
<organism evidence="1 2">
    <name type="scientific">Lutibacter profundi</name>
    <dbReference type="NCBI Taxonomy" id="1622118"/>
    <lineage>
        <taxon>Bacteria</taxon>
        <taxon>Pseudomonadati</taxon>
        <taxon>Bacteroidota</taxon>
        <taxon>Flavobacteriia</taxon>
        <taxon>Flavobacteriales</taxon>
        <taxon>Flavobacteriaceae</taxon>
        <taxon>Lutibacter</taxon>
    </lineage>
</organism>
<dbReference type="InterPro" id="IPR046601">
    <property type="entry name" value="DUF6660"/>
</dbReference>
<keyword evidence="2" id="KW-1185">Reference proteome</keyword>